<evidence type="ECO:0000256" key="3">
    <source>
        <dbReference type="ARBA" id="ARBA00022679"/>
    </source>
</evidence>
<dbReference type="GO" id="GO:0005737">
    <property type="term" value="C:cytoplasm"/>
    <property type="evidence" value="ECO:0007669"/>
    <property type="project" value="TreeGrafter"/>
</dbReference>
<dbReference type="AlphaFoldDB" id="A0A182YT69"/>
<protein>
    <recommendedName>
        <fullName evidence="1">non-specific serine/threonine protein kinase</fullName>
        <ecNumber evidence="1">2.7.11.1</ecNumber>
    </recommendedName>
</protein>
<keyword evidence="2" id="KW-0723">Serine/threonine-protein kinase</keyword>
<sequence>MLRVQKNYIELEMRKFRRKKMGLLHDLEDQLLRDELSKKQQQLEQAHAMLIKHHEKTQDLEYRQQKSVHALREEQISKQHESELRNQKEYMDRAERELLRRHALELKQQPKSLKVAFREPQKELQIRKQFRETCKTQTIQYKALKRQILQTTPKEEQKAVIKQLKEEQHRKLTLLGDQYEQSIADMLQKQ</sequence>
<dbReference type="EnsemblMetazoa" id="ASTEI11655-RA">
    <property type="protein sequence ID" value="ASTEI11655-PA"/>
    <property type="gene ID" value="ASTEI11655"/>
</dbReference>
<dbReference type="GO" id="GO:0004674">
    <property type="term" value="F:protein serine/threonine kinase activity"/>
    <property type="evidence" value="ECO:0007669"/>
    <property type="project" value="UniProtKB-KW"/>
</dbReference>
<evidence type="ECO:0000256" key="5">
    <source>
        <dbReference type="ARBA" id="ARBA00022777"/>
    </source>
</evidence>
<dbReference type="PANTHER" id="PTHR47167">
    <property type="entry name" value="SERINE/THREONINE-PROTEIN KINASE TAO1-LIKE PROTEIN"/>
    <property type="match status" value="1"/>
</dbReference>
<evidence type="ECO:0000313" key="10">
    <source>
        <dbReference type="Proteomes" id="UP000076408"/>
    </source>
</evidence>
<dbReference type="EC" id="2.7.11.1" evidence="1"/>
<dbReference type="GO" id="GO:0005524">
    <property type="term" value="F:ATP binding"/>
    <property type="evidence" value="ECO:0007669"/>
    <property type="project" value="UniProtKB-KW"/>
</dbReference>
<evidence type="ECO:0000256" key="4">
    <source>
        <dbReference type="ARBA" id="ARBA00022741"/>
    </source>
</evidence>
<keyword evidence="4" id="KW-0547">Nucleotide-binding</keyword>
<dbReference type="VEuPathDB" id="VectorBase:ASTEI11655"/>
<dbReference type="STRING" id="30069.A0A182YT69"/>
<reference evidence="10" key="1">
    <citation type="journal article" date="2014" name="Genome Biol.">
        <title>Genome analysis of a major urban malaria vector mosquito, Anopheles stephensi.</title>
        <authorList>
            <person name="Jiang X."/>
            <person name="Peery A."/>
            <person name="Hall A.B."/>
            <person name="Sharma A."/>
            <person name="Chen X.G."/>
            <person name="Waterhouse R.M."/>
            <person name="Komissarov A."/>
            <person name="Riehle M.M."/>
            <person name="Shouche Y."/>
            <person name="Sharakhova M.V."/>
            <person name="Lawson D."/>
            <person name="Pakpour N."/>
            <person name="Arensburger P."/>
            <person name="Davidson V.L."/>
            <person name="Eiglmeier K."/>
            <person name="Emrich S."/>
            <person name="George P."/>
            <person name="Kennedy R.C."/>
            <person name="Mane S.P."/>
            <person name="Maslen G."/>
            <person name="Oringanje C."/>
            <person name="Qi Y."/>
            <person name="Settlage R."/>
            <person name="Tojo M."/>
            <person name="Tubio J.M."/>
            <person name="Unger M.F."/>
            <person name="Wang B."/>
            <person name="Vernick K.D."/>
            <person name="Ribeiro J.M."/>
            <person name="James A.A."/>
            <person name="Michel K."/>
            <person name="Riehle M.A."/>
            <person name="Luckhart S."/>
            <person name="Sharakhov I.V."/>
            <person name="Tu Z."/>
        </authorList>
    </citation>
    <scope>NUCLEOTIDE SEQUENCE [LARGE SCALE GENOMIC DNA]</scope>
    <source>
        <strain evidence="10">Indian</strain>
    </source>
</reference>
<keyword evidence="10" id="KW-1185">Reference proteome</keyword>
<name>A0A182YT69_ANOST</name>
<evidence type="ECO:0000256" key="8">
    <source>
        <dbReference type="ARBA" id="ARBA00048679"/>
    </source>
</evidence>
<dbReference type="Proteomes" id="UP000076408">
    <property type="component" value="Unassembled WGS sequence"/>
</dbReference>
<dbReference type="PANTHER" id="PTHR47167:SF4">
    <property type="entry name" value="SERINE_THREONINE-PROTEIN KINASE TAO"/>
    <property type="match status" value="1"/>
</dbReference>
<evidence type="ECO:0000313" key="9">
    <source>
        <dbReference type="EnsemblMetazoa" id="ASTEI11655-PA"/>
    </source>
</evidence>
<evidence type="ECO:0000256" key="2">
    <source>
        <dbReference type="ARBA" id="ARBA00022527"/>
    </source>
</evidence>
<organism evidence="9 10">
    <name type="scientific">Anopheles stephensi</name>
    <name type="common">Indo-Pakistan malaria mosquito</name>
    <dbReference type="NCBI Taxonomy" id="30069"/>
    <lineage>
        <taxon>Eukaryota</taxon>
        <taxon>Metazoa</taxon>
        <taxon>Ecdysozoa</taxon>
        <taxon>Arthropoda</taxon>
        <taxon>Hexapoda</taxon>
        <taxon>Insecta</taxon>
        <taxon>Pterygota</taxon>
        <taxon>Neoptera</taxon>
        <taxon>Endopterygota</taxon>
        <taxon>Diptera</taxon>
        <taxon>Nematocera</taxon>
        <taxon>Culicoidea</taxon>
        <taxon>Culicidae</taxon>
        <taxon>Anophelinae</taxon>
        <taxon>Anopheles</taxon>
    </lineage>
</organism>
<evidence type="ECO:0000256" key="6">
    <source>
        <dbReference type="ARBA" id="ARBA00022840"/>
    </source>
</evidence>
<proteinExistence type="predicted"/>
<dbReference type="InterPro" id="IPR051234">
    <property type="entry name" value="TAO_STE20_kinase"/>
</dbReference>
<comment type="catalytic activity">
    <reaction evidence="8">
        <text>L-seryl-[protein] + ATP = O-phospho-L-seryl-[protein] + ADP + H(+)</text>
        <dbReference type="Rhea" id="RHEA:17989"/>
        <dbReference type="Rhea" id="RHEA-COMP:9863"/>
        <dbReference type="Rhea" id="RHEA-COMP:11604"/>
        <dbReference type="ChEBI" id="CHEBI:15378"/>
        <dbReference type="ChEBI" id="CHEBI:29999"/>
        <dbReference type="ChEBI" id="CHEBI:30616"/>
        <dbReference type="ChEBI" id="CHEBI:83421"/>
        <dbReference type="ChEBI" id="CHEBI:456216"/>
        <dbReference type="EC" id="2.7.11.1"/>
    </reaction>
</comment>
<comment type="catalytic activity">
    <reaction evidence="7">
        <text>L-threonyl-[protein] + ATP = O-phospho-L-threonyl-[protein] + ADP + H(+)</text>
        <dbReference type="Rhea" id="RHEA:46608"/>
        <dbReference type="Rhea" id="RHEA-COMP:11060"/>
        <dbReference type="Rhea" id="RHEA-COMP:11605"/>
        <dbReference type="ChEBI" id="CHEBI:15378"/>
        <dbReference type="ChEBI" id="CHEBI:30013"/>
        <dbReference type="ChEBI" id="CHEBI:30616"/>
        <dbReference type="ChEBI" id="CHEBI:61977"/>
        <dbReference type="ChEBI" id="CHEBI:456216"/>
        <dbReference type="EC" id="2.7.11.1"/>
    </reaction>
</comment>
<reference evidence="9" key="2">
    <citation type="submission" date="2020-05" db="UniProtKB">
        <authorList>
            <consortium name="EnsemblMetazoa"/>
        </authorList>
    </citation>
    <scope>IDENTIFICATION</scope>
    <source>
        <strain evidence="9">Indian</strain>
    </source>
</reference>
<evidence type="ECO:0000256" key="1">
    <source>
        <dbReference type="ARBA" id="ARBA00012513"/>
    </source>
</evidence>
<dbReference type="VEuPathDB" id="VectorBase:ASTE000643"/>
<keyword evidence="3" id="KW-0808">Transferase</keyword>
<accession>A0A182YT69</accession>
<keyword evidence="5" id="KW-0418">Kinase</keyword>
<dbReference type="VEuPathDB" id="VectorBase:ASTEI20_038801"/>
<evidence type="ECO:0000256" key="7">
    <source>
        <dbReference type="ARBA" id="ARBA00047899"/>
    </source>
</evidence>
<keyword evidence="6" id="KW-0067">ATP-binding</keyword>